<dbReference type="GO" id="GO:0006633">
    <property type="term" value="P:fatty acid biosynthetic process"/>
    <property type="evidence" value="ECO:0007669"/>
    <property type="project" value="InterPro"/>
</dbReference>
<gene>
    <name evidence="10" type="ORF">TSTA_052680</name>
</gene>
<evidence type="ECO:0000256" key="2">
    <source>
        <dbReference type="ARBA" id="ARBA00022450"/>
    </source>
</evidence>
<dbReference type="PROSITE" id="PS00606">
    <property type="entry name" value="KS3_1"/>
    <property type="match status" value="1"/>
</dbReference>
<dbReference type="Pfam" id="PF00698">
    <property type="entry name" value="Acyl_transf_1"/>
    <property type="match status" value="1"/>
</dbReference>
<dbReference type="SMART" id="SM00825">
    <property type="entry name" value="PKS_KS"/>
    <property type="match status" value="1"/>
</dbReference>
<dbReference type="Pfam" id="PF16073">
    <property type="entry name" value="SAT"/>
    <property type="match status" value="1"/>
</dbReference>
<dbReference type="Pfam" id="PF00975">
    <property type="entry name" value="Thioesterase"/>
    <property type="match status" value="1"/>
</dbReference>
<reference evidence="11" key="1">
    <citation type="journal article" date="2015" name="Genome Announc.">
        <title>Genome sequence of the AIDS-associated pathogen Penicillium marneffei (ATCC18224) and its near taxonomic relative Talaromyces stipitatus (ATCC10500).</title>
        <authorList>
            <person name="Nierman W.C."/>
            <person name="Fedorova-Abrams N.D."/>
            <person name="Andrianopoulos A."/>
        </authorList>
    </citation>
    <scope>NUCLEOTIDE SEQUENCE [LARGE SCALE GENOMIC DNA]</scope>
    <source>
        <strain evidence="11">ATCC 10500 / CBS 375.48 / QM 6759 / NRRL 1006</strain>
    </source>
</reference>
<keyword evidence="2" id="KW-0596">Phosphopantetheine</keyword>
<dbReference type="GO" id="GO:0004315">
    <property type="term" value="F:3-oxoacyl-[acyl-carrier-protein] synthase activity"/>
    <property type="evidence" value="ECO:0007669"/>
    <property type="project" value="InterPro"/>
</dbReference>
<feature type="region of interest" description="Disordered" evidence="6">
    <location>
        <begin position="1724"/>
        <end position="1756"/>
    </location>
</feature>
<dbReference type="InterPro" id="IPR016039">
    <property type="entry name" value="Thiolase-like"/>
</dbReference>
<keyword evidence="3" id="KW-0597">Phosphoprotein</keyword>
<dbReference type="InterPro" id="IPR001031">
    <property type="entry name" value="Thioesterase"/>
</dbReference>
<feature type="region of interest" description="N-terminal hotdog fold" evidence="5">
    <location>
        <begin position="1277"/>
        <end position="1423"/>
    </location>
</feature>
<feature type="active site" description="Proton acceptor; for dehydratase activity" evidence="5">
    <location>
        <position position="1311"/>
    </location>
</feature>
<dbReference type="EC" id="2.3.1.94" evidence="10"/>
<keyword evidence="10" id="KW-0012">Acyltransferase</keyword>
<dbReference type="InterPro" id="IPR029058">
    <property type="entry name" value="AB_hydrolase_fold"/>
</dbReference>
<dbReference type="InterPro" id="IPR018201">
    <property type="entry name" value="Ketoacyl_synth_AS"/>
</dbReference>
<feature type="compositionally biased region" description="Basic and acidic residues" evidence="6">
    <location>
        <begin position="1623"/>
        <end position="1637"/>
    </location>
</feature>
<dbReference type="Gene3D" id="3.30.70.3290">
    <property type="match status" value="1"/>
</dbReference>
<dbReference type="PhylomeDB" id="B8MPT9"/>
<protein>
    <submittedName>
        <fullName evidence="10">Polyketide synthase, putative</fullName>
        <ecNumber evidence="10">2.3.1.94</ecNumber>
    </submittedName>
</protein>
<organism evidence="10 11">
    <name type="scientific">Talaromyces stipitatus (strain ATCC 10500 / CBS 375.48 / QM 6759 / NRRL 1006)</name>
    <name type="common">Penicillium stipitatum</name>
    <dbReference type="NCBI Taxonomy" id="441959"/>
    <lineage>
        <taxon>Eukaryota</taxon>
        <taxon>Fungi</taxon>
        <taxon>Dikarya</taxon>
        <taxon>Ascomycota</taxon>
        <taxon>Pezizomycotina</taxon>
        <taxon>Eurotiomycetes</taxon>
        <taxon>Eurotiomycetidae</taxon>
        <taxon>Eurotiales</taxon>
        <taxon>Trichocomaceae</taxon>
        <taxon>Talaromyces</taxon>
        <taxon>Talaromyces sect. Talaromyces</taxon>
    </lineage>
</organism>
<dbReference type="InterPro" id="IPR049900">
    <property type="entry name" value="PKS_mFAS_DH"/>
</dbReference>
<evidence type="ECO:0000259" key="7">
    <source>
        <dbReference type="PROSITE" id="PS50075"/>
    </source>
</evidence>
<dbReference type="InterPro" id="IPR050091">
    <property type="entry name" value="PKS_NRPS_Biosynth_Enz"/>
</dbReference>
<dbReference type="SUPFAM" id="SSF53901">
    <property type="entry name" value="Thiolase-like"/>
    <property type="match status" value="1"/>
</dbReference>
<dbReference type="Gene3D" id="3.40.50.1820">
    <property type="entry name" value="alpha/beta hydrolase"/>
    <property type="match status" value="1"/>
</dbReference>
<dbReference type="InterPro" id="IPR042104">
    <property type="entry name" value="PKS_dehydratase_sf"/>
</dbReference>
<dbReference type="InterPro" id="IPR009081">
    <property type="entry name" value="PP-bd_ACP"/>
</dbReference>
<evidence type="ECO:0000256" key="4">
    <source>
        <dbReference type="ARBA" id="ARBA00022679"/>
    </source>
</evidence>
<dbReference type="SUPFAM" id="SSF47336">
    <property type="entry name" value="ACP-like"/>
    <property type="match status" value="2"/>
</dbReference>
<dbReference type="SMART" id="SM00827">
    <property type="entry name" value="PKS_AT"/>
    <property type="match status" value="1"/>
</dbReference>
<dbReference type="HOGENOM" id="CLU_000022_6_4_1"/>
<feature type="domain" description="Carrier" evidence="7">
    <location>
        <begin position="1639"/>
        <end position="1717"/>
    </location>
</feature>
<dbReference type="GO" id="GO:0044550">
    <property type="term" value="P:secondary metabolite biosynthetic process"/>
    <property type="evidence" value="ECO:0007669"/>
    <property type="project" value="TreeGrafter"/>
</dbReference>
<dbReference type="InterPro" id="IPR014030">
    <property type="entry name" value="Ketoacyl_synth_N"/>
</dbReference>
<dbReference type="InterPro" id="IPR016035">
    <property type="entry name" value="Acyl_Trfase/lysoPLipase"/>
</dbReference>
<dbReference type="InterPro" id="IPR049551">
    <property type="entry name" value="PKS_DH_C"/>
</dbReference>
<dbReference type="PROSITE" id="PS52004">
    <property type="entry name" value="KS3_2"/>
    <property type="match status" value="1"/>
</dbReference>
<dbReference type="SUPFAM" id="SSF53474">
    <property type="entry name" value="alpha/beta-Hydrolases"/>
    <property type="match status" value="1"/>
</dbReference>
<dbReference type="InterPro" id="IPR001227">
    <property type="entry name" value="Ac_transferase_dom_sf"/>
</dbReference>
<dbReference type="Pfam" id="PF00550">
    <property type="entry name" value="PP-binding"/>
    <property type="match status" value="2"/>
</dbReference>
<dbReference type="EMBL" id="EQ962659">
    <property type="protein sequence ID" value="EED12747.1"/>
    <property type="molecule type" value="Genomic_DNA"/>
</dbReference>
<feature type="domain" description="Carrier" evidence="7">
    <location>
        <begin position="1757"/>
        <end position="1834"/>
    </location>
</feature>
<evidence type="ECO:0000313" key="11">
    <source>
        <dbReference type="Proteomes" id="UP000001745"/>
    </source>
</evidence>
<evidence type="ECO:0000256" key="5">
    <source>
        <dbReference type="PROSITE-ProRule" id="PRU01363"/>
    </source>
</evidence>
<dbReference type="PROSITE" id="PS52019">
    <property type="entry name" value="PKS_MFAS_DH"/>
    <property type="match status" value="1"/>
</dbReference>
<feature type="compositionally biased region" description="Low complexity" evidence="6">
    <location>
        <begin position="1725"/>
        <end position="1736"/>
    </location>
</feature>
<dbReference type="STRING" id="441959.B8MPT9"/>
<dbReference type="InterPro" id="IPR016036">
    <property type="entry name" value="Malonyl_transacylase_ACP-bd"/>
</dbReference>
<dbReference type="InterPro" id="IPR014043">
    <property type="entry name" value="Acyl_transferase_dom"/>
</dbReference>
<keyword evidence="4 10" id="KW-0808">Transferase</keyword>
<feature type="domain" description="PKS/mFAS DH" evidence="9">
    <location>
        <begin position="1277"/>
        <end position="1595"/>
    </location>
</feature>
<dbReference type="Gene3D" id="3.40.47.10">
    <property type="match status" value="1"/>
</dbReference>
<dbReference type="Pfam" id="PF02801">
    <property type="entry name" value="Ketoacyl-synt_C"/>
    <property type="match status" value="1"/>
</dbReference>
<feature type="region of interest" description="Disordered" evidence="6">
    <location>
        <begin position="1613"/>
        <end position="1637"/>
    </location>
</feature>
<dbReference type="OMA" id="GQCRPWD"/>
<dbReference type="GO" id="GO:0004312">
    <property type="term" value="F:fatty acid synthase activity"/>
    <property type="evidence" value="ECO:0007669"/>
    <property type="project" value="TreeGrafter"/>
</dbReference>
<dbReference type="Proteomes" id="UP000001745">
    <property type="component" value="Unassembled WGS sequence"/>
</dbReference>
<feature type="region of interest" description="C-terminal hotdog fold" evidence="5">
    <location>
        <begin position="1449"/>
        <end position="1595"/>
    </location>
</feature>
<accession>B8MPT9</accession>
<dbReference type="InterPro" id="IPR032088">
    <property type="entry name" value="SAT"/>
</dbReference>
<dbReference type="SUPFAM" id="SSF55048">
    <property type="entry name" value="Probable ACP-binding domain of malonyl-CoA ACP transacylase"/>
    <property type="match status" value="1"/>
</dbReference>
<dbReference type="Pfam" id="PF00109">
    <property type="entry name" value="ketoacyl-synt"/>
    <property type="match status" value="1"/>
</dbReference>
<dbReference type="InterPro" id="IPR036736">
    <property type="entry name" value="ACP-like_sf"/>
</dbReference>
<dbReference type="GeneID" id="8098217"/>
<dbReference type="InterPro" id="IPR014031">
    <property type="entry name" value="Ketoacyl_synth_C"/>
</dbReference>
<proteinExistence type="predicted"/>
<keyword evidence="11" id="KW-1185">Reference proteome</keyword>
<dbReference type="PANTHER" id="PTHR43775:SF37">
    <property type="entry name" value="SI:DKEY-61P9.11"/>
    <property type="match status" value="1"/>
</dbReference>
<dbReference type="eggNOG" id="KOG1202">
    <property type="taxonomic scope" value="Eukaryota"/>
</dbReference>
<dbReference type="InterPro" id="IPR020841">
    <property type="entry name" value="PKS_Beta-ketoAc_synthase_dom"/>
</dbReference>
<evidence type="ECO:0000256" key="6">
    <source>
        <dbReference type="SAM" id="MobiDB-lite"/>
    </source>
</evidence>
<dbReference type="Gene3D" id="1.10.1200.10">
    <property type="entry name" value="ACP-like"/>
    <property type="match status" value="2"/>
</dbReference>
<dbReference type="RefSeq" id="XP_002486858.1">
    <property type="nucleotide sequence ID" value="XM_002486813.1"/>
</dbReference>
<evidence type="ECO:0000256" key="3">
    <source>
        <dbReference type="ARBA" id="ARBA00022553"/>
    </source>
</evidence>
<dbReference type="Pfam" id="PF22621">
    <property type="entry name" value="CurL-like_PKS_C"/>
    <property type="match status" value="1"/>
</dbReference>
<dbReference type="PROSITE" id="PS50075">
    <property type="entry name" value="CARRIER"/>
    <property type="match status" value="2"/>
</dbReference>
<dbReference type="InParanoid" id="B8MPT9"/>
<feature type="active site" description="Proton donor; for dehydratase activity" evidence="5">
    <location>
        <position position="1509"/>
    </location>
</feature>
<evidence type="ECO:0000313" key="10">
    <source>
        <dbReference type="EMBL" id="EED12747.1"/>
    </source>
</evidence>
<dbReference type="GO" id="GO:0047879">
    <property type="term" value="F:erythronolide synthase activity"/>
    <property type="evidence" value="ECO:0007669"/>
    <property type="project" value="UniProtKB-EC"/>
</dbReference>
<evidence type="ECO:0000259" key="8">
    <source>
        <dbReference type="PROSITE" id="PS52004"/>
    </source>
</evidence>
<comment type="pathway">
    <text evidence="1">Secondary metabolite biosynthesis.</text>
</comment>
<evidence type="ECO:0000259" key="9">
    <source>
        <dbReference type="PROSITE" id="PS52019"/>
    </source>
</evidence>
<dbReference type="CDD" id="cd00833">
    <property type="entry name" value="PKS"/>
    <property type="match status" value="1"/>
</dbReference>
<dbReference type="VEuPathDB" id="FungiDB:TSTA_052680"/>
<evidence type="ECO:0000256" key="1">
    <source>
        <dbReference type="ARBA" id="ARBA00005179"/>
    </source>
</evidence>
<sequence>MASQQVIFFGGQGGRSSGYAPSTITLKGNENSHCLTLLLSACHSIFLEEAFKARKGSNAPAWARFDVFPSPERLLVLSPEESTNPILQGVSLCLNQLLTYLNYDCDLQNPEPVAIMGFCSGMLPAVVVACSESLDEYIAYSKEAIRAAFWVGYRAAELSSNIGGRQWNELPWAMSVSGKTREVLMEEIVIFNQTSKKTTAHEVIILANIFGEKGFSIVGPGYLLEQFRSRYHSENTAFALIPVHALYHAGENSASALEAVLTDLNTDRCAFPSRDKLKRPLWSCHNGGILNAAGPDQNSLLQCILTCILVEQADLLTTWNNMVKEMELSNSSWSAITIGDGARALLSTVNKDVHSSSKHSFIDLPRLPMNSNSGSCNEFAVVGMSVNFPSGLGKAQFWNMLELGLNAAQEIPGTRFCVDDYQVGKGQHGSKREMKIQHGNFINNPFSFDHEFFNISPRESKSMDPQQKLLLQGAVSALDDAGYVPYSTPSYNPETMACYVGIATEDYVQNLNSEIDVYYSTGTLRAFLSGKISYAFGWSGPSVVIDTACSSSTVAILNACRALAAGDCSAALAGGANVITSPDMYIGLSRAHFLSSTGQCRPFDAGADGYCRSEGCGLFVIKRLEDAVREHDRIYGVIKGIEINQSGNATSITHPHAETQQKLFQKVLTSSGIDPATISVVEAHGTGTQAGDGTEASSLMSVFGGLSSIQSVYLTSIKGNIGHAEAASGAASLAKLLLMLQNRTIPPQVGLKRLNPKLERLMAQNFHISTQAIEWKPPRNIPRRALLNNFGAAGSNATLIVEEYERRTPMKTRHEQRSTYMFILSAKTEQALRTLINRHKEFLQKNDQYDSIANICYTVTARRRLYVWRLSLAVSSSKDLLKQLNDEHSINQCVESIGSPVTFVFSGQGGFYAGMAKSLLSTSSLFRDKVTECDQILKLFNLPSVIPILEGLSSPDSKLDFILWSQIASFVLEYAVAFLWLSWGVKPDLVIGHSLGEYAAMAFTEALSLKDSLGMIVRRAQLMVELCQCGQSGMLACESSVSFIGKIFASDGFQNLSIACDNGPTSCVVSGPNQDLDRLAQILRSQAVRCKSLDVAIGFHSDALEPIMKPLEEHCRDFVFHAPKFPMGSCLHGRLLDSSELEPSYIVQQTRGTVRFKRLLESLREARMNSGIFIEIGPHPITLPMINSMFRDDGCLSLASIAKNEDAWATLCSSLREISDRGIPIRWREVFDGTDATVTDVPEYPFKSHSHYIPFSEMRHQTDDIAKQVISAKPNSFELLDSILYEMKSELNVPSKFSTELASLSKYILGHVVGEFPLCPASVYIECVLEAAHWDDKFNKEFVLTVHNIDFGLPLLYSEERLSNSIDLTFENGVPTYDQISETRITRRKFTFTQSVSSEPSHSPKKNSEALCSGWAEWENVKDIEYLFSRSSAYIRRQIAHLQGRETNTNVFRPKALYQLVFPRVVSYGEEFQTIKELKVLEDGLEAHGTFKIPPISSKGGILTPVFVDTLLHAAGFVANSYIQKTEACICAKVESIKVFYQDLDLHQTFQVYTSLLECNNGVLLGEAYAVTLDGTVVGTVEGMHFKKLNLKSFKAHLSRQLLHDTPNQVSLQVKGNQQKPNKQKDDDFVVTRKEPQPKQDMNVPKIVLETICQICERPLNSIRGSSTLLSLGIDSMMRIELGNLLAKKLTNVDLDMDHMTEIDTISQLQEYIIEKAAKSEPYTSSASDIAHDSSIGNSSTPADTPFSGLSSQSQTPPVAEGLHDLYHIINQTCEIPLSKISPEIALESLGMDSLMAIELQEALQQHFGQSLPENNPVSNWTVQDLIIHLGLNKHEDYIKSLQDINQDTSFSMLAVTPVLTHLQNGDPSLPPLILFHDGSGTMEYYKKLKNIGSNVYAIMNPILKEDHWAKSLTDMAHQYASAISTTIEGPFILGGWSFGGVLSHAVAQCLERLDEKVLAVIMIDSPCPENLEPLPSAIVKYVLGQKNLSYSTELVITAQFQKHAQFLAEYSSQRSATQGFIAKERKYFMIYCQDTLNTSKICGVDHPWLSDKNCREQALNQWEQILGRSLTVLRIPGNHFQVFDSAYVDVVSQQLQQAYTAAI</sequence>
<dbReference type="Gene3D" id="3.10.129.110">
    <property type="entry name" value="Polyketide synthase dehydratase"/>
    <property type="match status" value="1"/>
</dbReference>
<dbReference type="Pfam" id="PF14765">
    <property type="entry name" value="PS-DH"/>
    <property type="match status" value="1"/>
</dbReference>
<dbReference type="Gene3D" id="3.40.366.10">
    <property type="entry name" value="Malonyl-Coenzyme A Acyl Carrier Protein, domain 2"/>
    <property type="match status" value="2"/>
</dbReference>
<name>B8MPT9_TALSN</name>
<feature type="compositionally biased region" description="Polar residues" evidence="6">
    <location>
        <begin position="1737"/>
        <end position="1756"/>
    </location>
</feature>
<dbReference type="PANTHER" id="PTHR43775">
    <property type="entry name" value="FATTY ACID SYNTHASE"/>
    <property type="match status" value="1"/>
</dbReference>
<feature type="domain" description="Ketosynthase family 3 (KS3)" evidence="8">
    <location>
        <begin position="376"/>
        <end position="803"/>
    </location>
</feature>
<dbReference type="SUPFAM" id="SSF52151">
    <property type="entry name" value="FabD/lysophospholipase-like"/>
    <property type="match status" value="1"/>
</dbReference>
<dbReference type="OrthoDB" id="329835at2759"/>